<evidence type="ECO:0000313" key="1">
    <source>
        <dbReference type="EMBL" id="KAG0328126.1"/>
    </source>
</evidence>
<dbReference type="AlphaFoldDB" id="A0A9P6RSA7"/>
<accession>A0A9P6RSA7</accession>
<keyword evidence="2" id="KW-1185">Reference proteome</keyword>
<dbReference type="EMBL" id="JAAAIP010000041">
    <property type="protein sequence ID" value="KAG0328126.1"/>
    <property type="molecule type" value="Genomic_DNA"/>
</dbReference>
<proteinExistence type="predicted"/>
<name>A0A9P6RSA7_9FUNG</name>
<reference evidence="1" key="1">
    <citation type="journal article" date="2020" name="Fungal Divers.">
        <title>Resolving the Mortierellaceae phylogeny through synthesis of multi-gene phylogenetics and phylogenomics.</title>
        <authorList>
            <person name="Vandepol N."/>
            <person name="Liber J."/>
            <person name="Desiro A."/>
            <person name="Na H."/>
            <person name="Kennedy M."/>
            <person name="Barry K."/>
            <person name="Grigoriev I.V."/>
            <person name="Miller A.N."/>
            <person name="O'Donnell K."/>
            <person name="Stajich J.E."/>
            <person name="Bonito G."/>
        </authorList>
    </citation>
    <scope>NUCLEOTIDE SEQUENCE</scope>
    <source>
        <strain evidence="1">REB-010B</strain>
    </source>
</reference>
<dbReference type="Proteomes" id="UP000738325">
    <property type="component" value="Unassembled WGS sequence"/>
</dbReference>
<organism evidence="1 2">
    <name type="scientific">Dissophora globulifera</name>
    <dbReference type="NCBI Taxonomy" id="979702"/>
    <lineage>
        <taxon>Eukaryota</taxon>
        <taxon>Fungi</taxon>
        <taxon>Fungi incertae sedis</taxon>
        <taxon>Mucoromycota</taxon>
        <taxon>Mortierellomycotina</taxon>
        <taxon>Mortierellomycetes</taxon>
        <taxon>Mortierellales</taxon>
        <taxon>Mortierellaceae</taxon>
        <taxon>Dissophora</taxon>
    </lineage>
</organism>
<evidence type="ECO:0000313" key="2">
    <source>
        <dbReference type="Proteomes" id="UP000738325"/>
    </source>
</evidence>
<sequence>MPSIDRIELEAPSQKAKLVFDNKSGDLDLQGKNKITISEDGILYDRNDPNRSVERAAVHVTAPDCSYLKVTVSGLTESQKKGRLMLVSDKIESLGRQISGQWSPEHQIESKPDTAVFHCGTAYQNVQDCPPDVFQGPLNWKLHMAKESSWYADREAPIDLGSTALELYVLKHKLPKFFESGGTFKIPLLLLRMFLGAAMEQKVQSHFEWVSLVTRISHGSAEPFSGKVKDTETHWLKYHTFDGMSSFGVGEHGDRFRLNQWLAAYRNWTKDKVITCVNCYDQAAIVEVALSLGMDYNQVAWEYHQVFGYIPETAKLVGWGPCNNPYFCDDKDKMIVDGNDTSRWAFRNHAYLSWGPDFHPEKEERFYEKNKDPERFTATPIYIIDACAGPHVGNELRDAYYKQLDNYSGDEKRYPVEKLAELKRKYDAESFWGSGLTELYDVDGDWTRTLKHLQDINYNGTSIEWSDLEPASGSLLLTKVYGGKISTIQEHFCDFVRNVKFKPPFATTGKWIEVEIPDEEDESDNIVTEQKIFHNADFPKSHFSLRIIVTPSHKEATALIKARTERFSISSNEPSLKKQESKSTITMIGGTYLKLFTYANLMVELACLSGVKYLQEIADTVAEKLSEDEANLAEPAQWDACLDQETS</sequence>
<protein>
    <submittedName>
        <fullName evidence="1">Uncharacterized protein</fullName>
    </submittedName>
</protein>
<gene>
    <name evidence="1" type="ORF">BGZ99_006142</name>
</gene>
<dbReference type="OrthoDB" id="5065353at2759"/>
<comment type="caution">
    <text evidence="1">The sequence shown here is derived from an EMBL/GenBank/DDBJ whole genome shotgun (WGS) entry which is preliminary data.</text>
</comment>